<gene>
    <name evidence="6" type="ORF">L1049_022532</name>
</gene>
<dbReference type="GO" id="GO:0010333">
    <property type="term" value="F:terpene synthase activity"/>
    <property type="evidence" value="ECO:0007669"/>
    <property type="project" value="InterPro"/>
</dbReference>
<dbReference type="SFLD" id="SFLDG01019">
    <property type="entry name" value="Terpene_Cyclase_Like_1_C_Termi"/>
    <property type="match status" value="1"/>
</dbReference>
<proteinExistence type="predicted"/>
<dbReference type="InterPro" id="IPR005630">
    <property type="entry name" value="Terpene_synthase_metal-bd"/>
</dbReference>
<sequence length="416" mass="48530">MALHLVGSIPLFTFSRLPPRRIAAPRAVASASSPIATTDLGHEAVARRSGNYKPCIWDLDYVQSLTSVYMGESYTGRAEELKGNVRMMLAKVLDPLDQLELIDNLQRLGLSYHFEDEIESILKSIYIDSNSNYKWKEGELYATALEFRLLRQHGFHVPQEVFNSFKDETGNFKACLCKDIKPMLCLYEASFLSTEGETILDEARDFTTRHLAESLEQNMDEYVAMQVSHALELPLHWRMPRLETRWFIEIYERRKDKNPILFELAKLDFNMVQAVHQDELKNMSRWWRHTGVSEKLSFARDRIVENFLWTVGETWEPQYGYCRRMSTKVHQLITTIDDVYDVYGTLDELELFTDAVDRWEINAVEHLPDYMKICFHVLYNSTNEMAYDTLKEQGSYILPYLKKAVINAFVFLNSSF</sequence>
<evidence type="ECO:0000256" key="2">
    <source>
        <dbReference type="ARBA" id="ARBA00022723"/>
    </source>
</evidence>
<dbReference type="Gene3D" id="1.10.600.10">
    <property type="entry name" value="Farnesyl Diphosphate Synthase"/>
    <property type="match status" value="1"/>
</dbReference>
<dbReference type="SFLD" id="SFLDG01014">
    <property type="entry name" value="Terpene_Cyclase_Like_1_N-term"/>
    <property type="match status" value="1"/>
</dbReference>
<keyword evidence="7" id="KW-1185">Reference proteome</keyword>
<dbReference type="PANTHER" id="PTHR31225">
    <property type="entry name" value="OS04G0344100 PROTEIN-RELATED"/>
    <property type="match status" value="1"/>
</dbReference>
<name>A0AAP0RE24_LIQFO</name>
<dbReference type="AlphaFoldDB" id="A0AAP0RE24"/>
<feature type="domain" description="Terpene synthase N-terminal" evidence="4">
    <location>
        <begin position="57"/>
        <end position="231"/>
    </location>
</feature>
<evidence type="ECO:0000256" key="3">
    <source>
        <dbReference type="ARBA" id="ARBA00022842"/>
    </source>
</evidence>
<comment type="caution">
    <text evidence="6">The sequence shown here is derived from an EMBL/GenBank/DDBJ whole genome shotgun (WGS) entry which is preliminary data.</text>
</comment>
<dbReference type="InterPro" id="IPR008949">
    <property type="entry name" value="Isoprenoid_synthase_dom_sf"/>
</dbReference>
<dbReference type="Pfam" id="PF01397">
    <property type="entry name" value="Terpene_synth"/>
    <property type="match status" value="1"/>
</dbReference>
<reference evidence="6 7" key="1">
    <citation type="journal article" date="2024" name="Plant J.">
        <title>Genome sequences and population genomics reveal climatic adaptation and genomic divergence between two closely related sweetgum species.</title>
        <authorList>
            <person name="Xu W.Q."/>
            <person name="Ren C.Q."/>
            <person name="Zhang X.Y."/>
            <person name="Comes H.P."/>
            <person name="Liu X.H."/>
            <person name="Li Y.G."/>
            <person name="Kettle C.J."/>
            <person name="Jalonen R."/>
            <person name="Gaisberger H."/>
            <person name="Ma Y.Z."/>
            <person name="Qiu Y.X."/>
        </authorList>
    </citation>
    <scope>NUCLEOTIDE SEQUENCE [LARGE SCALE GENOMIC DNA]</scope>
    <source>
        <strain evidence="6">Hangzhou</strain>
    </source>
</reference>
<dbReference type="InterPro" id="IPR034741">
    <property type="entry name" value="Terpene_cyclase-like_1_C"/>
</dbReference>
<evidence type="ECO:0000313" key="7">
    <source>
        <dbReference type="Proteomes" id="UP001415857"/>
    </source>
</evidence>
<feature type="domain" description="Terpene synthase metal-binding" evidence="5">
    <location>
        <begin position="290"/>
        <end position="407"/>
    </location>
</feature>
<dbReference type="InterPro" id="IPR036965">
    <property type="entry name" value="Terpene_synth_N_sf"/>
</dbReference>
<dbReference type="InterPro" id="IPR008930">
    <property type="entry name" value="Terpenoid_cyclase/PrenylTrfase"/>
</dbReference>
<dbReference type="InterPro" id="IPR044814">
    <property type="entry name" value="Terpene_cyclase_plant_C1"/>
</dbReference>
<keyword evidence="2" id="KW-0479">Metal-binding</keyword>
<dbReference type="CDD" id="cd00684">
    <property type="entry name" value="Terpene_cyclase_plant_C1"/>
    <property type="match status" value="1"/>
</dbReference>
<dbReference type="Gene3D" id="1.50.10.130">
    <property type="entry name" value="Terpene synthase, N-terminal domain"/>
    <property type="match status" value="1"/>
</dbReference>
<dbReference type="EMBL" id="JBBPBK010000011">
    <property type="protein sequence ID" value="KAK9275270.1"/>
    <property type="molecule type" value="Genomic_DNA"/>
</dbReference>
<evidence type="ECO:0000313" key="6">
    <source>
        <dbReference type="EMBL" id="KAK9275270.1"/>
    </source>
</evidence>
<dbReference type="GO" id="GO:0000287">
    <property type="term" value="F:magnesium ion binding"/>
    <property type="evidence" value="ECO:0007669"/>
    <property type="project" value="InterPro"/>
</dbReference>
<evidence type="ECO:0000259" key="4">
    <source>
        <dbReference type="Pfam" id="PF01397"/>
    </source>
</evidence>
<accession>A0AAP0RE24</accession>
<keyword evidence="3" id="KW-0460">Magnesium</keyword>
<protein>
    <submittedName>
        <fullName evidence="6">Uncharacterized protein</fullName>
    </submittedName>
</protein>
<evidence type="ECO:0000256" key="1">
    <source>
        <dbReference type="ARBA" id="ARBA00001946"/>
    </source>
</evidence>
<dbReference type="SUPFAM" id="SSF48239">
    <property type="entry name" value="Terpenoid cyclases/Protein prenyltransferases"/>
    <property type="match status" value="1"/>
</dbReference>
<evidence type="ECO:0000259" key="5">
    <source>
        <dbReference type="Pfam" id="PF03936"/>
    </source>
</evidence>
<dbReference type="InterPro" id="IPR001906">
    <property type="entry name" value="Terpene_synth_N"/>
</dbReference>
<dbReference type="InterPro" id="IPR050148">
    <property type="entry name" value="Terpene_synthase-like"/>
</dbReference>
<dbReference type="FunFam" id="1.50.10.130:FF:000001">
    <property type="entry name" value="Isoprene synthase, chloroplastic"/>
    <property type="match status" value="1"/>
</dbReference>
<dbReference type="Pfam" id="PF03936">
    <property type="entry name" value="Terpene_synth_C"/>
    <property type="match status" value="1"/>
</dbReference>
<comment type="cofactor">
    <cofactor evidence="1">
        <name>Mg(2+)</name>
        <dbReference type="ChEBI" id="CHEBI:18420"/>
    </cofactor>
</comment>
<organism evidence="6 7">
    <name type="scientific">Liquidambar formosana</name>
    <name type="common">Formosan gum</name>
    <dbReference type="NCBI Taxonomy" id="63359"/>
    <lineage>
        <taxon>Eukaryota</taxon>
        <taxon>Viridiplantae</taxon>
        <taxon>Streptophyta</taxon>
        <taxon>Embryophyta</taxon>
        <taxon>Tracheophyta</taxon>
        <taxon>Spermatophyta</taxon>
        <taxon>Magnoliopsida</taxon>
        <taxon>eudicotyledons</taxon>
        <taxon>Gunneridae</taxon>
        <taxon>Pentapetalae</taxon>
        <taxon>Saxifragales</taxon>
        <taxon>Altingiaceae</taxon>
        <taxon>Liquidambar</taxon>
    </lineage>
</organism>
<dbReference type="PANTHER" id="PTHR31225:SF9">
    <property type="entry name" value="TERPENE SYNTHASE 10"/>
    <property type="match status" value="1"/>
</dbReference>
<dbReference type="SFLD" id="SFLDS00005">
    <property type="entry name" value="Isoprenoid_Synthase_Type_I"/>
    <property type="match status" value="1"/>
</dbReference>
<dbReference type="SUPFAM" id="SSF48576">
    <property type="entry name" value="Terpenoid synthases"/>
    <property type="match status" value="1"/>
</dbReference>
<dbReference type="GO" id="GO:0016102">
    <property type="term" value="P:diterpenoid biosynthetic process"/>
    <property type="evidence" value="ECO:0007669"/>
    <property type="project" value="InterPro"/>
</dbReference>
<dbReference type="Proteomes" id="UP001415857">
    <property type="component" value="Unassembled WGS sequence"/>
</dbReference>